<dbReference type="Proteomes" id="UP001151760">
    <property type="component" value="Unassembled WGS sequence"/>
</dbReference>
<proteinExistence type="predicted"/>
<keyword evidence="3" id="KW-1185">Reference proteome</keyword>
<sequence length="143" mass="16219">MSMHLRLKEEDLPNVASEEESMVQVRILQESHEKSQKPDKNEHENGKSTQELGVCQQRTTKVNHGQPCSKEAQGLQEGRIAKLAIRVTLFNPRATIKGAMISRDQGTRLKMLRERLKGLEPSPLAYKRKLQLTFIGESSRELG</sequence>
<reference evidence="2" key="1">
    <citation type="journal article" date="2022" name="Int. J. Mol. Sci.">
        <title>Draft Genome of Tanacetum Coccineum: Genomic Comparison of Closely Related Tanacetum-Family Plants.</title>
        <authorList>
            <person name="Yamashiro T."/>
            <person name="Shiraishi A."/>
            <person name="Nakayama K."/>
            <person name="Satake H."/>
        </authorList>
    </citation>
    <scope>NUCLEOTIDE SEQUENCE</scope>
</reference>
<protein>
    <recommendedName>
        <fullName evidence="4">Ubiquitin-like domain-containing protein</fullName>
    </recommendedName>
</protein>
<feature type="region of interest" description="Disordered" evidence="1">
    <location>
        <begin position="1"/>
        <end position="72"/>
    </location>
</feature>
<gene>
    <name evidence="2" type="ORF">Tco_0628453</name>
</gene>
<organism evidence="2 3">
    <name type="scientific">Tanacetum coccineum</name>
    <dbReference type="NCBI Taxonomy" id="301880"/>
    <lineage>
        <taxon>Eukaryota</taxon>
        <taxon>Viridiplantae</taxon>
        <taxon>Streptophyta</taxon>
        <taxon>Embryophyta</taxon>
        <taxon>Tracheophyta</taxon>
        <taxon>Spermatophyta</taxon>
        <taxon>Magnoliopsida</taxon>
        <taxon>eudicotyledons</taxon>
        <taxon>Gunneridae</taxon>
        <taxon>Pentapetalae</taxon>
        <taxon>asterids</taxon>
        <taxon>campanulids</taxon>
        <taxon>Asterales</taxon>
        <taxon>Asteraceae</taxon>
        <taxon>Asteroideae</taxon>
        <taxon>Anthemideae</taxon>
        <taxon>Anthemidinae</taxon>
        <taxon>Tanacetum</taxon>
    </lineage>
</organism>
<evidence type="ECO:0000313" key="3">
    <source>
        <dbReference type="Proteomes" id="UP001151760"/>
    </source>
</evidence>
<evidence type="ECO:0000313" key="2">
    <source>
        <dbReference type="EMBL" id="GJS55091.1"/>
    </source>
</evidence>
<accession>A0ABQ4WQC5</accession>
<reference evidence="2" key="2">
    <citation type="submission" date="2022-01" db="EMBL/GenBank/DDBJ databases">
        <authorList>
            <person name="Yamashiro T."/>
            <person name="Shiraishi A."/>
            <person name="Satake H."/>
            <person name="Nakayama K."/>
        </authorList>
    </citation>
    <scope>NUCLEOTIDE SEQUENCE</scope>
</reference>
<evidence type="ECO:0000256" key="1">
    <source>
        <dbReference type="SAM" id="MobiDB-lite"/>
    </source>
</evidence>
<evidence type="ECO:0008006" key="4">
    <source>
        <dbReference type="Google" id="ProtNLM"/>
    </source>
</evidence>
<name>A0ABQ4WQC5_9ASTR</name>
<dbReference type="EMBL" id="BQNB010008845">
    <property type="protein sequence ID" value="GJS55091.1"/>
    <property type="molecule type" value="Genomic_DNA"/>
</dbReference>
<feature type="compositionally biased region" description="Polar residues" evidence="1">
    <location>
        <begin position="47"/>
        <end position="63"/>
    </location>
</feature>
<feature type="compositionally biased region" description="Basic and acidic residues" evidence="1">
    <location>
        <begin position="29"/>
        <end position="46"/>
    </location>
</feature>
<comment type="caution">
    <text evidence="2">The sequence shown here is derived from an EMBL/GenBank/DDBJ whole genome shotgun (WGS) entry which is preliminary data.</text>
</comment>
<feature type="compositionally biased region" description="Basic and acidic residues" evidence="1">
    <location>
        <begin position="1"/>
        <end position="11"/>
    </location>
</feature>